<comment type="caution">
    <text evidence="1">The sequence shown here is derived from an EMBL/GenBank/DDBJ whole genome shotgun (WGS) entry which is preliminary data.</text>
</comment>
<evidence type="ECO:0000313" key="2">
    <source>
        <dbReference type="Proteomes" id="UP001365846"/>
    </source>
</evidence>
<reference evidence="1 2" key="1">
    <citation type="submission" date="2024-03" db="EMBL/GenBank/DDBJ databases">
        <title>Novel species of the genus Variovorax.</title>
        <authorList>
            <person name="Liu Q."/>
            <person name="Xin Y.-H."/>
        </authorList>
    </citation>
    <scope>NUCLEOTIDE SEQUENCE [LARGE SCALE GENOMIC DNA]</scope>
    <source>
        <strain evidence="1 2">KACC 18899</strain>
    </source>
</reference>
<accession>A0ABU8VCY0</accession>
<dbReference type="Proteomes" id="UP001365846">
    <property type="component" value="Unassembled WGS sequence"/>
</dbReference>
<protein>
    <submittedName>
        <fullName evidence="1">Uncharacterized protein</fullName>
    </submittedName>
</protein>
<organism evidence="1 2">
    <name type="scientific">Variovorax ureilyticus</name>
    <dbReference type="NCBI Taxonomy" id="1836198"/>
    <lineage>
        <taxon>Bacteria</taxon>
        <taxon>Pseudomonadati</taxon>
        <taxon>Pseudomonadota</taxon>
        <taxon>Betaproteobacteria</taxon>
        <taxon>Burkholderiales</taxon>
        <taxon>Comamonadaceae</taxon>
        <taxon>Variovorax</taxon>
    </lineage>
</organism>
<name>A0ABU8VCY0_9BURK</name>
<gene>
    <name evidence="1" type="ORF">WKW77_10055</name>
</gene>
<keyword evidence="2" id="KW-1185">Reference proteome</keyword>
<sequence length="166" mass="18380">MTNIAKKIETVREQIAALESQLADPAHVHMSRAELRDVLVSQIDEWHDRATARIADDLAALAAGDFANLLVTPTEDRGYEEDVRAFMTFAIGKDAMLNRFEPLLADMPEGIDAARRAQHLAGIKAELVKLELREDELLREADAQGIAWLPRPGQRAEPAVLIGYGK</sequence>
<proteinExistence type="predicted"/>
<dbReference type="RefSeq" id="WP_340356692.1">
    <property type="nucleotide sequence ID" value="NZ_JBBKZU010000003.1"/>
</dbReference>
<dbReference type="EMBL" id="JBBKZU010000003">
    <property type="protein sequence ID" value="MEJ8811408.1"/>
    <property type="molecule type" value="Genomic_DNA"/>
</dbReference>
<evidence type="ECO:0000313" key="1">
    <source>
        <dbReference type="EMBL" id="MEJ8811408.1"/>
    </source>
</evidence>